<name>A0A397W1V2_9GLOM</name>
<comment type="caution">
    <text evidence="1">The sequence shown here is derived from an EMBL/GenBank/DDBJ whole genome shotgun (WGS) entry which is preliminary data.</text>
</comment>
<gene>
    <name evidence="1" type="ORF">C2G38_1952354</name>
</gene>
<feature type="non-terminal residue" evidence="1">
    <location>
        <position position="1"/>
    </location>
</feature>
<keyword evidence="2" id="KW-1185">Reference proteome</keyword>
<organism evidence="1 2">
    <name type="scientific">Gigaspora rosea</name>
    <dbReference type="NCBI Taxonomy" id="44941"/>
    <lineage>
        <taxon>Eukaryota</taxon>
        <taxon>Fungi</taxon>
        <taxon>Fungi incertae sedis</taxon>
        <taxon>Mucoromycota</taxon>
        <taxon>Glomeromycotina</taxon>
        <taxon>Glomeromycetes</taxon>
        <taxon>Diversisporales</taxon>
        <taxon>Gigasporaceae</taxon>
        <taxon>Gigaspora</taxon>
    </lineage>
</organism>
<reference evidence="1 2" key="1">
    <citation type="submission" date="2018-06" db="EMBL/GenBank/DDBJ databases">
        <title>Comparative genomics reveals the genomic features of Rhizophagus irregularis, R. cerebriforme, R. diaphanum and Gigaspora rosea, and their symbiotic lifestyle signature.</title>
        <authorList>
            <person name="Morin E."/>
            <person name="San Clemente H."/>
            <person name="Chen E.C.H."/>
            <person name="De La Providencia I."/>
            <person name="Hainaut M."/>
            <person name="Kuo A."/>
            <person name="Kohler A."/>
            <person name="Murat C."/>
            <person name="Tang N."/>
            <person name="Roy S."/>
            <person name="Loubradou J."/>
            <person name="Henrissat B."/>
            <person name="Grigoriev I.V."/>
            <person name="Corradi N."/>
            <person name="Roux C."/>
            <person name="Martin F.M."/>
        </authorList>
    </citation>
    <scope>NUCLEOTIDE SEQUENCE [LARGE SCALE GENOMIC DNA]</scope>
    <source>
        <strain evidence="1 2">DAOM 194757</strain>
    </source>
</reference>
<accession>A0A397W1V2</accession>
<dbReference type="OrthoDB" id="10044727at2759"/>
<sequence length="81" mass="9301">NENWNGEKLLSQVKNAIEIFEQMHPGCIEIWVFDNVTSHTIMIPNALVAARIYLNLYSKQPKMRNTIWNGKIQTINNSISG</sequence>
<evidence type="ECO:0000313" key="2">
    <source>
        <dbReference type="Proteomes" id="UP000266673"/>
    </source>
</evidence>
<dbReference type="Proteomes" id="UP000266673">
    <property type="component" value="Unassembled WGS sequence"/>
</dbReference>
<evidence type="ECO:0000313" key="1">
    <source>
        <dbReference type="EMBL" id="RIB28061.1"/>
    </source>
</evidence>
<proteinExistence type="predicted"/>
<protein>
    <submittedName>
        <fullName evidence="1">Uncharacterized protein</fullName>
    </submittedName>
</protein>
<dbReference type="AlphaFoldDB" id="A0A397W1V2"/>
<dbReference type="EMBL" id="QKWP01000078">
    <property type="protein sequence ID" value="RIB28061.1"/>
    <property type="molecule type" value="Genomic_DNA"/>
</dbReference>